<dbReference type="EMBL" id="NEVH01006723">
    <property type="protein sequence ID" value="PNF37062.1"/>
    <property type="molecule type" value="Genomic_DNA"/>
</dbReference>
<comment type="caution">
    <text evidence="1">The sequence shown here is derived from an EMBL/GenBank/DDBJ whole genome shotgun (WGS) entry which is preliminary data.</text>
</comment>
<sequence>GTRSLKDDLKDLLDVIPHKEIGVIVLDYVLHDREVSDLAIHVQSPEFRQLVEAVVNSDELKDIIAHLRDQGVVVISQVNELLGFPALSLGDKATRRGEGVKGLVDDVIKVLPVERLKEIFRDKLLNSADFRRLIDVILSPDFKELVRRLKATSEFKELEDDLRNRGVDRDYIIQRLKEAFGLSQRGTRNLNDDLNDFLALVPLDEVIAIVLDYLANDQEVQELILYLQSEEFHKIVITVEELDEFKLLIKIPEELGIDVNSIINLIHEIIGLPPYAARKNTRRGVGLNGLIDDLIAILPIDDLKALFEKKQQTSPDFKALIDAIQSPEFKSILDKLESLPEFQKLLQNLRDKGVDVDHIIELLKALFGLSRRGTRSLKDDLKDLLDVIPHKEIGVIVLDYVLHDREVSDLAIHVQSPEFRQLVEAVVNSDELKDIIAHLRDQGVVVISQVNELLGFPALSLGDKATRRGEGVKGLVDDVIKVLPVERLKEIFRDKLLNSADFRRLIDVILSPDFKELVRRLKATSEFKELEDDLRNRGVDRDYIIQRLKEAFGLSQRGTRNLNDDLNDFLALVPLDEVIAIVLDYLANDQEVQELILYLQSEEFHKIVITVEELDEFKLLIKIPEELGIDVNSIINLIHEIIGLPPYAARKNTRRGVGLNGLIDDLIAILPIDDLKALFEKKQQTSPDFKALIDAIQSPEFKSILDKLESLPEFQKLLQNLRDKGVDVDHIIELLKALFGLSRH</sequence>
<dbReference type="OrthoDB" id="7882129at2759"/>
<proteinExistence type="predicted"/>
<protein>
    <recommendedName>
        <fullName evidence="3">Protein G12</fullName>
    </recommendedName>
</protein>
<dbReference type="Proteomes" id="UP000235965">
    <property type="component" value="Unassembled WGS sequence"/>
</dbReference>
<dbReference type="Pfam" id="PF06757">
    <property type="entry name" value="Ins_allergen_rp"/>
    <property type="match status" value="4"/>
</dbReference>
<dbReference type="InParanoid" id="A0A2J7R8A9"/>
<dbReference type="PANTHER" id="PTHR21163:SF1">
    <property type="entry name" value="PROTEIN G12"/>
    <property type="match status" value="1"/>
</dbReference>
<dbReference type="PANTHER" id="PTHR21163">
    <property type="entry name" value="PROTEIN G12"/>
    <property type="match status" value="1"/>
</dbReference>
<name>A0A2J7R8A9_9NEOP</name>
<evidence type="ECO:0008006" key="3">
    <source>
        <dbReference type="Google" id="ProtNLM"/>
    </source>
</evidence>
<dbReference type="InterPro" id="IPR010629">
    <property type="entry name" value="Ins_allergen"/>
</dbReference>
<accession>A0A2J7R8A9</accession>
<gene>
    <name evidence="1" type="ORF">B7P43_G08089</name>
</gene>
<dbReference type="AlphaFoldDB" id="A0A2J7R8A9"/>
<evidence type="ECO:0000313" key="2">
    <source>
        <dbReference type="Proteomes" id="UP000235965"/>
    </source>
</evidence>
<organism evidence="1 2">
    <name type="scientific">Cryptotermes secundus</name>
    <dbReference type="NCBI Taxonomy" id="105785"/>
    <lineage>
        <taxon>Eukaryota</taxon>
        <taxon>Metazoa</taxon>
        <taxon>Ecdysozoa</taxon>
        <taxon>Arthropoda</taxon>
        <taxon>Hexapoda</taxon>
        <taxon>Insecta</taxon>
        <taxon>Pterygota</taxon>
        <taxon>Neoptera</taxon>
        <taxon>Polyneoptera</taxon>
        <taxon>Dictyoptera</taxon>
        <taxon>Blattodea</taxon>
        <taxon>Blattoidea</taxon>
        <taxon>Termitoidae</taxon>
        <taxon>Kalotermitidae</taxon>
        <taxon>Cryptotermitinae</taxon>
        <taxon>Cryptotermes</taxon>
    </lineage>
</organism>
<keyword evidence="2" id="KW-1185">Reference proteome</keyword>
<evidence type="ECO:0000313" key="1">
    <source>
        <dbReference type="EMBL" id="PNF37062.1"/>
    </source>
</evidence>
<reference evidence="1 2" key="1">
    <citation type="submission" date="2017-12" db="EMBL/GenBank/DDBJ databases">
        <title>Hemimetabolous genomes reveal molecular basis of termite eusociality.</title>
        <authorList>
            <person name="Harrison M.C."/>
            <person name="Jongepier E."/>
            <person name="Robertson H.M."/>
            <person name="Arning N."/>
            <person name="Bitard-Feildel T."/>
            <person name="Chao H."/>
            <person name="Childers C.P."/>
            <person name="Dinh H."/>
            <person name="Doddapaneni H."/>
            <person name="Dugan S."/>
            <person name="Gowin J."/>
            <person name="Greiner C."/>
            <person name="Han Y."/>
            <person name="Hu H."/>
            <person name="Hughes D.S.T."/>
            <person name="Huylmans A.-K."/>
            <person name="Kemena C."/>
            <person name="Kremer L.P.M."/>
            <person name="Lee S.L."/>
            <person name="Lopez-Ezquerra A."/>
            <person name="Mallet L."/>
            <person name="Monroy-Kuhn J.M."/>
            <person name="Moser A."/>
            <person name="Murali S.C."/>
            <person name="Muzny D.M."/>
            <person name="Otani S."/>
            <person name="Piulachs M.-D."/>
            <person name="Poelchau M."/>
            <person name="Qu J."/>
            <person name="Schaub F."/>
            <person name="Wada-Katsumata A."/>
            <person name="Worley K.C."/>
            <person name="Xie Q."/>
            <person name="Ylla G."/>
            <person name="Poulsen M."/>
            <person name="Gibbs R.A."/>
            <person name="Schal C."/>
            <person name="Richards S."/>
            <person name="Belles X."/>
            <person name="Korb J."/>
            <person name="Bornberg-Bauer E."/>
        </authorList>
    </citation>
    <scope>NUCLEOTIDE SEQUENCE [LARGE SCALE GENOMIC DNA]</scope>
    <source>
        <tissue evidence="1">Whole body</tissue>
    </source>
</reference>
<feature type="non-terminal residue" evidence="1">
    <location>
        <position position="1"/>
    </location>
</feature>